<dbReference type="Pfam" id="PF18135">
    <property type="entry name" value="Type_ISP_C"/>
    <property type="match status" value="1"/>
</dbReference>
<dbReference type="InterPro" id="IPR041635">
    <property type="entry name" value="Type_ISP_LLaBIII_C"/>
</dbReference>
<accession>A0ABP8M8M1</accession>
<feature type="domain" description="Type ISP restriction-modification enzyme LLaBIII C-terminal specificity" evidence="1">
    <location>
        <begin position="64"/>
        <end position="189"/>
    </location>
</feature>
<keyword evidence="3" id="KW-1185">Reference proteome</keyword>
<gene>
    <name evidence="2" type="ORF">GCM10023188_47370</name>
</gene>
<dbReference type="RefSeq" id="WP_345163296.1">
    <property type="nucleotide sequence ID" value="NZ_BAABHC010000039.1"/>
</dbReference>
<protein>
    <recommendedName>
        <fullName evidence="1">Type ISP restriction-modification enzyme LLaBIII C-terminal specificity domain-containing protein</fullName>
    </recommendedName>
</protein>
<evidence type="ECO:0000313" key="3">
    <source>
        <dbReference type="Proteomes" id="UP001500552"/>
    </source>
</evidence>
<reference evidence="3" key="1">
    <citation type="journal article" date="2019" name="Int. J. Syst. Evol. Microbiol.">
        <title>The Global Catalogue of Microorganisms (GCM) 10K type strain sequencing project: providing services to taxonomists for standard genome sequencing and annotation.</title>
        <authorList>
            <consortium name="The Broad Institute Genomics Platform"/>
            <consortium name="The Broad Institute Genome Sequencing Center for Infectious Disease"/>
            <person name="Wu L."/>
            <person name="Ma J."/>
        </authorList>
    </citation>
    <scope>NUCLEOTIDE SEQUENCE [LARGE SCALE GENOMIC DNA]</scope>
    <source>
        <strain evidence="3">JCM 17926</strain>
    </source>
</reference>
<sequence>MYTNGFPVSDLFRENSRYTLQSGTGDLSLRQLMNESLVYISCGQQDTDSSDFQIVTSPTSLLGEETLWVFPLYSYPETGSRQGEQQTGIRSPNLDTDIVGRITAALGLAFVPEKEDEGRVCFVGSPELRTDFRLSFAPADILDYIHGVLKRHSNGDSCVDLHEDGFPVIPYPENADTFWRLVILGNELRRHGGGTVK</sequence>
<proteinExistence type="predicted"/>
<evidence type="ECO:0000259" key="1">
    <source>
        <dbReference type="Pfam" id="PF18135"/>
    </source>
</evidence>
<organism evidence="2 3">
    <name type="scientific">Pontibacter saemangeumensis</name>
    <dbReference type="NCBI Taxonomy" id="1084525"/>
    <lineage>
        <taxon>Bacteria</taxon>
        <taxon>Pseudomonadati</taxon>
        <taxon>Bacteroidota</taxon>
        <taxon>Cytophagia</taxon>
        <taxon>Cytophagales</taxon>
        <taxon>Hymenobacteraceae</taxon>
        <taxon>Pontibacter</taxon>
    </lineage>
</organism>
<name>A0ABP8M8M1_9BACT</name>
<evidence type="ECO:0000313" key="2">
    <source>
        <dbReference type="EMBL" id="GAA4444860.1"/>
    </source>
</evidence>
<comment type="caution">
    <text evidence="2">The sequence shown here is derived from an EMBL/GenBank/DDBJ whole genome shotgun (WGS) entry which is preliminary data.</text>
</comment>
<dbReference type="Proteomes" id="UP001500552">
    <property type="component" value="Unassembled WGS sequence"/>
</dbReference>
<dbReference type="EMBL" id="BAABHC010000039">
    <property type="protein sequence ID" value="GAA4444860.1"/>
    <property type="molecule type" value="Genomic_DNA"/>
</dbReference>